<dbReference type="RefSeq" id="WP_043523861.1">
    <property type="nucleotide sequence ID" value="NZ_BAABKU010000052.1"/>
</dbReference>
<dbReference type="Proteomes" id="UP000054537">
    <property type="component" value="Unassembled WGS sequence"/>
</dbReference>
<dbReference type="OrthoDB" id="9811476at2"/>
<evidence type="ECO:0000313" key="2">
    <source>
        <dbReference type="Proteomes" id="UP000054537"/>
    </source>
</evidence>
<evidence type="ECO:0008006" key="3">
    <source>
        <dbReference type="Google" id="ProtNLM"/>
    </source>
</evidence>
<accession>A0A0A6UNK5</accession>
<gene>
    <name evidence="1" type="ORF">MB27_09695</name>
</gene>
<sequence length="225" mass="24282">MSIHVIGVDAYALGWVGVELRDGAFGRAILAATLYEIVAGSSGAAVIGVDIPLGMLPDRWRAADTLAADQLGPRRGSVFRVPPRPVWQEPDFASANRLCRELTGAGLSRQSWALRPKLLEANAIWERHPGLLFEAHPELSFRTMAGEPLAHAKKTWSGQARRRELLARNGIVLPDRLGPAGQAPPDDILDAAAVAWTAHRVATGSALSHPSPPEEENGSRIAIWY</sequence>
<dbReference type="Pfam" id="PF04250">
    <property type="entry name" value="DUF429"/>
    <property type="match status" value="1"/>
</dbReference>
<dbReference type="AlphaFoldDB" id="A0A0A6UNK5"/>
<dbReference type="STRING" id="1869.MB27_09695"/>
<proteinExistence type="predicted"/>
<evidence type="ECO:0000313" key="1">
    <source>
        <dbReference type="EMBL" id="KHD77725.1"/>
    </source>
</evidence>
<dbReference type="eggNOG" id="COG4923">
    <property type="taxonomic scope" value="Bacteria"/>
</dbReference>
<reference evidence="1 2" key="1">
    <citation type="submission" date="2014-10" db="EMBL/GenBank/DDBJ databases">
        <title>Draft genome sequence of Actinoplanes utahensis NRRL 12052.</title>
        <authorList>
            <person name="Velasco-Bucheli B."/>
            <person name="del Cerro C."/>
            <person name="Hormigo D."/>
            <person name="Garcia J.L."/>
            <person name="Acebal C."/>
            <person name="Arroyo M."/>
            <person name="de la Mata I."/>
        </authorList>
    </citation>
    <scope>NUCLEOTIDE SEQUENCE [LARGE SCALE GENOMIC DNA]</scope>
    <source>
        <strain evidence="1 2">NRRL 12052</strain>
    </source>
</reference>
<dbReference type="EMBL" id="JRTT01000009">
    <property type="protein sequence ID" value="KHD77725.1"/>
    <property type="molecule type" value="Genomic_DNA"/>
</dbReference>
<name>A0A0A6UNK5_ACTUT</name>
<organism evidence="1 2">
    <name type="scientific">Actinoplanes utahensis</name>
    <dbReference type="NCBI Taxonomy" id="1869"/>
    <lineage>
        <taxon>Bacteria</taxon>
        <taxon>Bacillati</taxon>
        <taxon>Actinomycetota</taxon>
        <taxon>Actinomycetes</taxon>
        <taxon>Micromonosporales</taxon>
        <taxon>Micromonosporaceae</taxon>
        <taxon>Actinoplanes</taxon>
    </lineage>
</organism>
<dbReference type="InterPro" id="IPR007362">
    <property type="entry name" value="DUF429"/>
</dbReference>
<comment type="caution">
    <text evidence="1">The sequence shown here is derived from an EMBL/GenBank/DDBJ whole genome shotgun (WGS) entry which is preliminary data.</text>
</comment>
<keyword evidence="2" id="KW-1185">Reference proteome</keyword>
<protein>
    <recommendedName>
        <fullName evidence="3">NUDIX hydrolase</fullName>
    </recommendedName>
</protein>